<protein>
    <submittedName>
        <fullName evidence="7">RDD family protein</fullName>
    </submittedName>
</protein>
<keyword evidence="4 5" id="KW-0472">Membrane</keyword>
<dbReference type="Proteomes" id="UP000885753">
    <property type="component" value="Unassembled WGS sequence"/>
</dbReference>
<evidence type="ECO:0000256" key="3">
    <source>
        <dbReference type="ARBA" id="ARBA00022989"/>
    </source>
</evidence>
<feature type="domain" description="RDD" evidence="6">
    <location>
        <begin position="18"/>
        <end position="143"/>
    </location>
</feature>
<evidence type="ECO:0000259" key="6">
    <source>
        <dbReference type="Pfam" id="PF06271"/>
    </source>
</evidence>
<accession>A0A7C2R8E5</accession>
<keyword evidence="3 5" id="KW-1133">Transmembrane helix</keyword>
<dbReference type="PANTHER" id="PTHR38480:SF1">
    <property type="entry name" value="SLR0254 PROTEIN"/>
    <property type="match status" value="1"/>
</dbReference>
<evidence type="ECO:0000256" key="2">
    <source>
        <dbReference type="ARBA" id="ARBA00022692"/>
    </source>
</evidence>
<reference evidence="7" key="1">
    <citation type="journal article" date="2020" name="mSystems">
        <title>Genome- and Community-Level Interaction Insights into Carbon Utilization and Element Cycling Functions of Hydrothermarchaeota in Hydrothermal Sediment.</title>
        <authorList>
            <person name="Zhou Z."/>
            <person name="Liu Y."/>
            <person name="Xu W."/>
            <person name="Pan J."/>
            <person name="Luo Z.H."/>
            <person name="Li M."/>
        </authorList>
    </citation>
    <scope>NUCLEOTIDE SEQUENCE [LARGE SCALE GENOMIC DNA]</scope>
    <source>
        <strain evidence="7">SpSt-1235</strain>
    </source>
</reference>
<dbReference type="EMBL" id="DSEE01000214">
    <property type="protein sequence ID" value="HER40151.1"/>
    <property type="molecule type" value="Genomic_DNA"/>
</dbReference>
<keyword evidence="2 5" id="KW-0812">Transmembrane</keyword>
<proteinExistence type="predicted"/>
<gene>
    <name evidence="7" type="ORF">ENO10_02930</name>
</gene>
<dbReference type="InterPro" id="IPR010432">
    <property type="entry name" value="RDD"/>
</dbReference>
<dbReference type="Pfam" id="PF06271">
    <property type="entry name" value="RDD"/>
    <property type="match status" value="1"/>
</dbReference>
<dbReference type="AlphaFoldDB" id="A0A7C2R8E5"/>
<evidence type="ECO:0000313" key="7">
    <source>
        <dbReference type="EMBL" id="HER40151.1"/>
    </source>
</evidence>
<evidence type="ECO:0000256" key="5">
    <source>
        <dbReference type="SAM" id="Phobius"/>
    </source>
</evidence>
<comment type="caution">
    <text evidence="7">The sequence shown here is derived from an EMBL/GenBank/DDBJ whole genome shotgun (WGS) entry which is preliminary data.</text>
</comment>
<feature type="transmembrane region" description="Helical" evidence="5">
    <location>
        <begin position="58"/>
        <end position="78"/>
    </location>
</feature>
<dbReference type="GO" id="GO:0016020">
    <property type="term" value="C:membrane"/>
    <property type="evidence" value="ECO:0007669"/>
    <property type="project" value="UniProtKB-SubCell"/>
</dbReference>
<dbReference type="PANTHER" id="PTHR38480">
    <property type="entry name" value="SLR0254 PROTEIN"/>
    <property type="match status" value="1"/>
</dbReference>
<evidence type="ECO:0000256" key="4">
    <source>
        <dbReference type="ARBA" id="ARBA00023136"/>
    </source>
</evidence>
<evidence type="ECO:0000256" key="1">
    <source>
        <dbReference type="ARBA" id="ARBA00004141"/>
    </source>
</evidence>
<comment type="subcellular location">
    <subcellularLocation>
        <location evidence="1">Membrane</location>
        <topology evidence="1">Multi-pass membrane protein</topology>
    </subcellularLocation>
</comment>
<sequence>MDNFQIETAQNISITQNVAGLGERILAYLIDGLIMIAYVVTLIFILSALEVSPGQEWVFMMLLGLPLFLYFLLWEIFWNGRTPGKAAMEIRVVKLDGTKPAISSFLIRWLLRFVDITLSSGSVAVVTILINGKGQRLGDLAAGTTVISEKERTSLDHVLHADLPEDYRPVYPQVTVLSDKDVQEIRDLYRNSLRNANYRVISSLSAKVSQLLGVVPETNASEFLKTVLRDYQYYTRQ</sequence>
<feature type="transmembrane region" description="Helical" evidence="5">
    <location>
        <begin position="25"/>
        <end position="46"/>
    </location>
</feature>
<name>A0A7C2R8E5_9FLAO</name>
<organism evidence="7">
    <name type="scientific">Salinimicrobium catena</name>
    <dbReference type="NCBI Taxonomy" id="390640"/>
    <lineage>
        <taxon>Bacteria</taxon>
        <taxon>Pseudomonadati</taxon>
        <taxon>Bacteroidota</taxon>
        <taxon>Flavobacteriia</taxon>
        <taxon>Flavobacteriales</taxon>
        <taxon>Flavobacteriaceae</taxon>
        <taxon>Salinimicrobium</taxon>
    </lineage>
</organism>